<reference evidence="2 3" key="1">
    <citation type="journal article" date="2014" name="Nat. Commun.">
        <title>Klebsormidium flaccidum genome reveals primary factors for plant terrestrial adaptation.</title>
        <authorList>
            <person name="Hori K."/>
            <person name="Maruyama F."/>
            <person name="Fujisawa T."/>
            <person name="Togashi T."/>
            <person name="Yamamoto N."/>
            <person name="Seo M."/>
            <person name="Sato S."/>
            <person name="Yamada T."/>
            <person name="Mori H."/>
            <person name="Tajima N."/>
            <person name="Moriyama T."/>
            <person name="Ikeuchi M."/>
            <person name="Watanabe M."/>
            <person name="Wada H."/>
            <person name="Kobayashi K."/>
            <person name="Saito M."/>
            <person name="Masuda T."/>
            <person name="Sasaki-Sekimoto Y."/>
            <person name="Mashiguchi K."/>
            <person name="Awai K."/>
            <person name="Shimojima M."/>
            <person name="Masuda S."/>
            <person name="Iwai M."/>
            <person name="Nobusawa T."/>
            <person name="Narise T."/>
            <person name="Kondo S."/>
            <person name="Saito H."/>
            <person name="Sato R."/>
            <person name="Murakawa M."/>
            <person name="Ihara Y."/>
            <person name="Oshima-Yamada Y."/>
            <person name="Ohtaka K."/>
            <person name="Satoh M."/>
            <person name="Sonobe K."/>
            <person name="Ishii M."/>
            <person name="Ohtani R."/>
            <person name="Kanamori-Sato M."/>
            <person name="Honoki R."/>
            <person name="Miyazaki D."/>
            <person name="Mochizuki H."/>
            <person name="Umetsu J."/>
            <person name="Higashi K."/>
            <person name="Shibata D."/>
            <person name="Kamiya Y."/>
            <person name="Sato N."/>
            <person name="Nakamura Y."/>
            <person name="Tabata S."/>
            <person name="Ida S."/>
            <person name="Kurokawa K."/>
            <person name="Ohta H."/>
        </authorList>
    </citation>
    <scope>NUCLEOTIDE SEQUENCE [LARGE SCALE GENOMIC DNA]</scope>
    <source>
        <strain evidence="2 3">NIES-2285</strain>
    </source>
</reference>
<evidence type="ECO:0000313" key="3">
    <source>
        <dbReference type="Proteomes" id="UP000054558"/>
    </source>
</evidence>
<sequence length="348" mass="38576">MLPSSKDRVKHVIAAVNMSDSGQSRLVVVVDHNKIHPAILDQILRAQSIAYDRRDQPRELEVENDGFEDGEFLPPPPPAEAPQHTAEAVSLAGPKGVQLANEEREAERLLRETLRSEDQYRNVRSRRNTPCLSGIRSHVAALSTSSASIGDARDAFNDRSGESAPAAERSFGEALMARPRSDPDPADEHRRVRLRMEGAAHEQRGVLREAAAREVPICGQASRWSERDGGLWGLEVVLGKQLVTLENAKEAFRGVRSEQASVHTALEGAEGKAEEDERRLASWKRLADAVIDTMDGKKELEVRDESGRTKRLVGKELELAFEWNKIVAAVEAFQIHIKRPGGWKGVYL</sequence>
<dbReference type="Proteomes" id="UP000054558">
    <property type="component" value="Unassembled WGS sequence"/>
</dbReference>
<proteinExistence type="predicted"/>
<dbReference type="AlphaFoldDB" id="A0A1Y1IUJ1"/>
<feature type="compositionally biased region" description="Basic and acidic residues" evidence="1">
    <location>
        <begin position="179"/>
        <end position="189"/>
    </location>
</feature>
<dbReference type="EMBL" id="DF238211">
    <property type="protein sequence ID" value="GAQ93031.1"/>
    <property type="molecule type" value="Genomic_DNA"/>
</dbReference>
<evidence type="ECO:0000313" key="2">
    <source>
        <dbReference type="EMBL" id="GAQ93031.1"/>
    </source>
</evidence>
<evidence type="ECO:0000256" key="1">
    <source>
        <dbReference type="SAM" id="MobiDB-lite"/>
    </source>
</evidence>
<feature type="region of interest" description="Disordered" evidence="1">
    <location>
        <begin position="153"/>
        <end position="189"/>
    </location>
</feature>
<accession>A0A1Y1IUJ1</accession>
<name>A0A1Y1IUJ1_KLENI</name>
<protein>
    <submittedName>
        <fullName evidence="2">Uncharacterized protein</fullName>
    </submittedName>
</protein>
<keyword evidence="3" id="KW-1185">Reference proteome</keyword>
<gene>
    <name evidence="2" type="ORF">KFL_012620010</name>
</gene>
<organism evidence="2 3">
    <name type="scientific">Klebsormidium nitens</name>
    <name type="common">Green alga</name>
    <name type="synonym">Ulothrix nitens</name>
    <dbReference type="NCBI Taxonomy" id="105231"/>
    <lineage>
        <taxon>Eukaryota</taxon>
        <taxon>Viridiplantae</taxon>
        <taxon>Streptophyta</taxon>
        <taxon>Klebsormidiophyceae</taxon>
        <taxon>Klebsormidiales</taxon>
        <taxon>Klebsormidiaceae</taxon>
        <taxon>Klebsormidium</taxon>
    </lineage>
</organism>